<evidence type="ECO:0000256" key="3">
    <source>
        <dbReference type="ARBA" id="ARBA00022692"/>
    </source>
</evidence>
<dbReference type="Pfam" id="PF01292">
    <property type="entry name" value="Ni_hydr_CYTB"/>
    <property type="match status" value="1"/>
</dbReference>
<evidence type="ECO:0000256" key="5">
    <source>
        <dbReference type="ARBA" id="ARBA00023136"/>
    </source>
</evidence>
<feature type="transmembrane region" description="Helical" evidence="6">
    <location>
        <begin position="54"/>
        <end position="79"/>
    </location>
</feature>
<keyword evidence="5 6" id="KW-0472">Membrane</keyword>
<dbReference type="GO" id="GO:0009055">
    <property type="term" value="F:electron transfer activity"/>
    <property type="evidence" value="ECO:0007669"/>
    <property type="project" value="InterPro"/>
</dbReference>
<dbReference type="Proteomes" id="UP000186391">
    <property type="component" value="Unassembled WGS sequence"/>
</dbReference>
<name>A0A1U7GXY1_9CYAN</name>
<organism evidence="8 9">
    <name type="scientific">Fischerella major NIES-592</name>
    <dbReference type="NCBI Taxonomy" id="210994"/>
    <lineage>
        <taxon>Bacteria</taxon>
        <taxon>Bacillati</taxon>
        <taxon>Cyanobacteriota</taxon>
        <taxon>Cyanophyceae</taxon>
        <taxon>Nostocales</taxon>
        <taxon>Hapalosiphonaceae</taxon>
        <taxon>Fischerella</taxon>
    </lineage>
</organism>
<proteinExistence type="predicted"/>
<reference evidence="8 9" key="1">
    <citation type="submission" date="2016-11" db="EMBL/GenBank/DDBJ databases">
        <title>Draft Genome Sequences of Nine Cyanobacterial Strains from Diverse Habitats.</title>
        <authorList>
            <person name="Zhu T."/>
            <person name="Hou S."/>
            <person name="Lu X."/>
            <person name="Hess W.R."/>
        </authorList>
    </citation>
    <scope>NUCLEOTIDE SEQUENCE [LARGE SCALE GENOMIC DNA]</scope>
    <source>
        <strain evidence="8 9">NIES-592</strain>
    </source>
</reference>
<feature type="transmembrane region" description="Helical" evidence="6">
    <location>
        <begin position="12"/>
        <end position="34"/>
    </location>
</feature>
<dbReference type="SUPFAM" id="SSF81342">
    <property type="entry name" value="Transmembrane di-heme cytochromes"/>
    <property type="match status" value="1"/>
</dbReference>
<comment type="caution">
    <text evidence="8">The sequence shown here is derived from an EMBL/GenBank/DDBJ whole genome shotgun (WGS) entry which is preliminary data.</text>
</comment>
<keyword evidence="4 6" id="KW-1133">Transmembrane helix</keyword>
<evidence type="ECO:0000256" key="2">
    <source>
        <dbReference type="ARBA" id="ARBA00022475"/>
    </source>
</evidence>
<dbReference type="AlphaFoldDB" id="A0A1U7GXY1"/>
<evidence type="ECO:0000313" key="8">
    <source>
        <dbReference type="EMBL" id="OKH13250.1"/>
    </source>
</evidence>
<feature type="transmembrane region" description="Helical" evidence="6">
    <location>
        <begin position="142"/>
        <end position="162"/>
    </location>
</feature>
<evidence type="ECO:0000256" key="6">
    <source>
        <dbReference type="SAM" id="Phobius"/>
    </source>
</evidence>
<keyword evidence="9" id="KW-1185">Reference proteome</keyword>
<accession>A0A1U7GXY1</accession>
<evidence type="ECO:0000256" key="1">
    <source>
        <dbReference type="ARBA" id="ARBA00004651"/>
    </source>
</evidence>
<keyword evidence="3 6" id="KW-0812">Transmembrane</keyword>
<dbReference type="OrthoDB" id="457436at2"/>
<dbReference type="EMBL" id="MRCA01000007">
    <property type="protein sequence ID" value="OKH13250.1"/>
    <property type="molecule type" value="Genomic_DNA"/>
</dbReference>
<evidence type="ECO:0000256" key="4">
    <source>
        <dbReference type="ARBA" id="ARBA00022989"/>
    </source>
</evidence>
<sequence length="202" mass="23309">MPHSQPYQPLLLRILHSITALLIIGAAITGFLVYDSWDRRFGGFGFTQANRNLIDIHGTFGFLIFFVALPIFIVYCLKAGRSRLLQKNSLQQLTLVGKPIWWYTLQRLANTAMLLAALFAVISGKFQDENWLPRGEVNHIWYYIHLIAWLVVVFALAMHLLMSAKVGGLPLLLSMFDTKFRPEDSPRLWREKIINWLRRPSL</sequence>
<dbReference type="Gene3D" id="1.20.950.20">
    <property type="entry name" value="Transmembrane di-heme cytochromes, Chain C"/>
    <property type="match status" value="1"/>
</dbReference>
<keyword evidence="2" id="KW-1003">Cell membrane</keyword>
<feature type="domain" description="Cytochrome b561 bacterial/Ni-hydrogenase" evidence="7">
    <location>
        <begin position="8"/>
        <end position="176"/>
    </location>
</feature>
<gene>
    <name evidence="8" type="ORF">NIES592_14340</name>
</gene>
<dbReference type="RefSeq" id="WP_062247527.1">
    <property type="nucleotide sequence ID" value="NZ_MRCA01000007.1"/>
</dbReference>
<dbReference type="InterPro" id="IPR016174">
    <property type="entry name" value="Di-haem_cyt_TM"/>
</dbReference>
<evidence type="ECO:0000313" key="9">
    <source>
        <dbReference type="Proteomes" id="UP000186391"/>
    </source>
</evidence>
<evidence type="ECO:0000259" key="7">
    <source>
        <dbReference type="Pfam" id="PF01292"/>
    </source>
</evidence>
<dbReference type="GO" id="GO:0022904">
    <property type="term" value="P:respiratory electron transport chain"/>
    <property type="evidence" value="ECO:0007669"/>
    <property type="project" value="InterPro"/>
</dbReference>
<comment type="subcellular location">
    <subcellularLocation>
        <location evidence="1">Cell membrane</location>
        <topology evidence="1">Multi-pass membrane protein</topology>
    </subcellularLocation>
</comment>
<protein>
    <submittedName>
        <fullName evidence="8">Cytochrome B</fullName>
    </submittedName>
</protein>
<dbReference type="InterPro" id="IPR011577">
    <property type="entry name" value="Cyt_b561_bac/Ni-Hgenase"/>
</dbReference>
<dbReference type="GO" id="GO:0005886">
    <property type="term" value="C:plasma membrane"/>
    <property type="evidence" value="ECO:0007669"/>
    <property type="project" value="UniProtKB-SubCell"/>
</dbReference>